<keyword evidence="4" id="KW-1000">Mitochondrion outer membrane</keyword>
<accession>A0A6A6RYT4</accession>
<keyword evidence="5" id="KW-0653">Protein transport</keyword>
<keyword evidence="3" id="KW-0812">Transmembrane</keyword>
<evidence type="ECO:0000256" key="4">
    <source>
        <dbReference type="ARBA" id="ARBA00022787"/>
    </source>
</evidence>
<evidence type="ECO:0000313" key="11">
    <source>
        <dbReference type="EMBL" id="KAF2640500.1"/>
    </source>
</evidence>
<name>A0A6A6RYT4_9PLEO</name>
<keyword evidence="8" id="KW-0472">Membrane</keyword>
<evidence type="ECO:0000256" key="5">
    <source>
        <dbReference type="ARBA" id="ARBA00022927"/>
    </source>
</evidence>
<dbReference type="InterPro" id="IPR019603">
    <property type="entry name" value="Tom5"/>
</dbReference>
<dbReference type="EMBL" id="MU006784">
    <property type="protein sequence ID" value="KAF2640500.1"/>
    <property type="molecule type" value="Genomic_DNA"/>
</dbReference>
<evidence type="ECO:0000256" key="9">
    <source>
        <dbReference type="ARBA" id="ARBA00025716"/>
    </source>
</evidence>
<dbReference type="OrthoDB" id="4150500at2759"/>
<feature type="compositionally biased region" description="Basic and acidic residues" evidence="10">
    <location>
        <begin position="43"/>
        <end position="60"/>
    </location>
</feature>
<evidence type="ECO:0000256" key="2">
    <source>
        <dbReference type="ARBA" id="ARBA00022448"/>
    </source>
</evidence>
<comment type="similarity">
    <text evidence="9">Belongs to the Tom5 family.</text>
</comment>
<protein>
    <submittedName>
        <fullName evidence="11">Uncharacterized protein</fullName>
    </submittedName>
</protein>
<keyword evidence="6" id="KW-1133">Transmembrane helix</keyword>
<reference evidence="11" key="1">
    <citation type="journal article" date="2020" name="Stud. Mycol.">
        <title>101 Dothideomycetes genomes: a test case for predicting lifestyles and emergence of pathogens.</title>
        <authorList>
            <person name="Haridas S."/>
            <person name="Albert R."/>
            <person name="Binder M."/>
            <person name="Bloem J."/>
            <person name="Labutti K."/>
            <person name="Salamov A."/>
            <person name="Andreopoulos B."/>
            <person name="Baker S."/>
            <person name="Barry K."/>
            <person name="Bills G."/>
            <person name="Bluhm B."/>
            <person name="Cannon C."/>
            <person name="Castanera R."/>
            <person name="Culley D."/>
            <person name="Daum C."/>
            <person name="Ezra D."/>
            <person name="Gonzalez J."/>
            <person name="Henrissat B."/>
            <person name="Kuo A."/>
            <person name="Liang C."/>
            <person name="Lipzen A."/>
            <person name="Lutzoni F."/>
            <person name="Magnuson J."/>
            <person name="Mondo S."/>
            <person name="Nolan M."/>
            <person name="Ohm R."/>
            <person name="Pangilinan J."/>
            <person name="Park H.-J."/>
            <person name="Ramirez L."/>
            <person name="Alfaro M."/>
            <person name="Sun H."/>
            <person name="Tritt A."/>
            <person name="Yoshinaga Y."/>
            <person name="Zwiers L.-H."/>
            <person name="Turgeon B."/>
            <person name="Goodwin S."/>
            <person name="Spatafora J."/>
            <person name="Crous P."/>
            <person name="Grigoriev I."/>
        </authorList>
    </citation>
    <scope>NUCLEOTIDE SEQUENCE</scope>
    <source>
        <strain evidence="11">CBS 473.64</strain>
    </source>
</reference>
<evidence type="ECO:0000256" key="7">
    <source>
        <dbReference type="ARBA" id="ARBA00023128"/>
    </source>
</evidence>
<comment type="subcellular location">
    <subcellularLocation>
        <location evidence="1">Mitochondrion outer membrane</location>
        <topology evidence="1">Single-pass membrane protein</topology>
    </subcellularLocation>
</comment>
<evidence type="ECO:0000256" key="3">
    <source>
        <dbReference type="ARBA" id="ARBA00022692"/>
    </source>
</evidence>
<evidence type="ECO:0000256" key="10">
    <source>
        <dbReference type="SAM" id="MobiDB-lite"/>
    </source>
</evidence>
<dbReference type="GO" id="GO:0005741">
    <property type="term" value="C:mitochondrial outer membrane"/>
    <property type="evidence" value="ECO:0007669"/>
    <property type="project" value="UniProtKB-SubCell"/>
</dbReference>
<dbReference type="Pfam" id="PF10642">
    <property type="entry name" value="Tom5"/>
    <property type="match status" value="1"/>
</dbReference>
<dbReference type="Proteomes" id="UP000799753">
    <property type="component" value="Unassembled WGS sequence"/>
</dbReference>
<keyword evidence="12" id="KW-1185">Reference proteome</keyword>
<sequence>APPQPSKHELEAAERQTTSDIKWTAASAVVLYLCKPVPPSTQDTKDRRKDKLIRDPQRHS</sequence>
<dbReference type="GO" id="GO:0015031">
    <property type="term" value="P:protein transport"/>
    <property type="evidence" value="ECO:0007669"/>
    <property type="project" value="UniProtKB-KW"/>
</dbReference>
<evidence type="ECO:0000313" key="12">
    <source>
        <dbReference type="Proteomes" id="UP000799753"/>
    </source>
</evidence>
<evidence type="ECO:0000256" key="6">
    <source>
        <dbReference type="ARBA" id="ARBA00022989"/>
    </source>
</evidence>
<feature type="non-terminal residue" evidence="11">
    <location>
        <position position="1"/>
    </location>
</feature>
<feature type="region of interest" description="Disordered" evidence="10">
    <location>
        <begin position="36"/>
        <end position="60"/>
    </location>
</feature>
<evidence type="ECO:0000256" key="1">
    <source>
        <dbReference type="ARBA" id="ARBA00004572"/>
    </source>
</evidence>
<organism evidence="11 12">
    <name type="scientific">Massarina eburnea CBS 473.64</name>
    <dbReference type="NCBI Taxonomy" id="1395130"/>
    <lineage>
        <taxon>Eukaryota</taxon>
        <taxon>Fungi</taxon>
        <taxon>Dikarya</taxon>
        <taxon>Ascomycota</taxon>
        <taxon>Pezizomycotina</taxon>
        <taxon>Dothideomycetes</taxon>
        <taxon>Pleosporomycetidae</taxon>
        <taxon>Pleosporales</taxon>
        <taxon>Massarineae</taxon>
        <taxon>Massarinaceae</taxon>
        <taxon>Massarina</taxon>
    </lineage>
</organism>
<keyword evidence="2" id="KW-0813">Transport</keyword>
<dbReference type="AlphaFoldDB" id="A0A6A6RYT4"/>
<keyword evidence="7" id="KW-0496">Mitochondrion</keyword>
<gene>
    <name evidence="11" type="ORF">P280DRAFT_399607</name>
</gene>
<dbReference type="GO" id="GO:0006626">
    <property type="term" value="P:protein targeting to mitochondrion"/>
    <property type="evidence" value="ECO:0007669"/>
    <property type="project" value="UniProtKB-ARBA"/>
</dbReference>
<proteinExistence type="inferred from homology"/>
<evidence type="ECO:0000256" key="8">
    <source>
        <dbReference type="ARBA" id="ARBA00023136"/>
    </source>
</evidence>